<reference evidence="4" key="1">
    <citation type="submission" date="2024-05" db="EMBL/GenBank/DDBJ databases">
        <title>30 novel species of actinomycetes from the DSMZ collection.</title>
        <authorList>
            <person name="Nouioui I."/>
        </authorList>
    </citation>
    <scope>NUCLEOTIDE SEQUENCE</scope>
    <source>
        <strain evidence="4">DSM 41972</strain>
    </source>
</reference>
<organism evidence="4 5">
    <name type="scientific">Streptomyces althioticus subsp. attaecolombicae</name>
    <dbReference type="NCBI Taxonomy" id="3075534"/>
    <lineage>
        <taxon>Bacteria</taxon>
        <taxon>Bacillati</taxon>
        <taxon>Actinomycetota</taxon>
        <taxon>Actinomycetes</taxon>
        <taxon>Kitasatosporales</taxon>
        <taxon>Streptomycetaceae</taxon>
        <taxon>Streptomyces</taxon>
        <taxon>Streptomyces althioticus group</taxon>
    </lineage>
</organism>
<keyword evidence="5" id="KW-1185">Reference proteome</keyword>
<dbReference type="Pfam" id="PF00011">
    <property type="entry name" value="HSP20"/>
    <property type="match status" value="1"/>
</dbReference>
<sequence length="55" mass="6237">MLCRQSRRIGRFGYRTALPRDADTEKITADLAHGILTVRVPKVSQATPRRIEISD</sequence>
<dbReference type="Gene3D" id="2.60.40.790">
    <property type="match status" value="1"/>
</dbReference>
<dbReference type="SUPFAM" id="SSF49764">
    <property type="entry name" value="HSP20-like chaperones"/>
    <property type="match status" value="1"/>
</dbReference>
<protein>
    <submittedName>
        <fullName evidence="4">Hsp20 family protein</fullName>
    </submittedName>
</protein>
<evidence type="ECO:0000256" key="1">
    <source>
        <dbReference type="PROSITE-ProRule" id="PRU00285"/>
    </source>
</evidence>
<dbReference type="InterPro" id="IPR002068">
    <property type="entry name" value="A-crystallin/Hsp20_dom"/>
</dbReference>
<dbReference type="EMBL" id="JAVSGH010000011">
    <property type="protein sequence ID" value="MDT3725625.1"/>
    <property type="molecule type" value="Genomic_DNA"/>
</dbReference>
<comment type="similarity">
    <text evidence="1 2">Belongs to the small heat shock protein (HSP20) family.</text>
</comment>
<dbReference type="RefSeq" id="WP_337674535.1">
    <property type="nucleotide sequence ID" value="NZ_JAVSGH010000011.1"/>
</dbReference>
<dbReference type="Proteomes" id="UP001181313">
    <property type="component" value="Unassembled WGS sequence"/>
</dbReference>
<dbReference type="CDD" id="cd06464">
    <property type="entry name" value="ACD_sHsps-like"/>
    <property type="match status" value="1"/>
</dbReference>
<dbReference type="PROSITE" id="PS01031">
    <property type="entry name" value="SHSP"/>
    <property type="match status" value="1"/>
</dbReference>
<gene>
    <name evidence="4" type="ORF">ROS62_12300</name>
</gene>
<evidence type="ECO:0000313" key="4">
    <source>
        <dbReference type="EMBL" id="MDT3725625.1"/>
    </source>
</evidence>
<evidence type="ECO:0000259" key="3">
    <source>
        <dbReference type="PROSITE" id="PS01031"/>
    </source>
</evidence>
<accession>A0ABU3HY43</accession>
<evidence type="ECO:0000256" key="2">
    <source>
        <dbReference type="RuleBase" id="RU003616"/>
    </source>
</evidence>
<evidence type="ECO:0000313" key="5">
    <source>
        <dbReference type="Proteomes" id="UP001181313"/>
    </source>
</evidence>
<proteinExistence type="inferred from homology"/>
<dbReference type="InterPro" id="IPR008978">
    <property type="entry name" value="HSP20-like_chaperone"/>
</dbReference>
<comment type="caution">
    <text evidence="4">The sequence shown here is derived from an EMBL/GenBank/DDBJ whole genome shotgun (WGS) entry which is preliminary data.</text>
</comment>
<feature type="domain" description="SHSP" evidence="3">
    <location>
        <begin position="1"/>
        <end position="55"/>
    </location>
</feature>
<name>A0ABU3HY43_9ACTN</name>